<evidence type="ECO:0000313" key="3">
    <source>
        <dbReference type="WBParaSite" id="SMUV_0000053301-mRNA-1"/>
    </source>
</evidence>
<name>A0A0N5A8X1_9BILA</name>
<dbReference type="WBParaSite" id="SMUV_0000053301-mRNA-1">
    <property type="protein sequence ID" value="SMUV_0000053301-mRNA-1"/>
    <property type="gene ID" value="SMUV_0000053301"/>
</dbReference>
<keyword evidence="2" id="KW-1185">Reference proteome</keyword>
<feature type="region of interest" description="Disordered" evidence="1">
    <location>
        <begin position="53"/>
        <end position="77"/>
    </location>
</feature>
<proteinExistence type="predicted"/>
<organism evidence="2 3">
    <name type="scientific">Syphacia muris</name>
    <dbReference type="NCBI Taxonomy" id="451379"/>
    <lineage>
        <taxon>Eukaryota</taxon>
        <taxon>Metazoa</taxon>
        <taxon>Ecdysozoa</taxon>
        <taxon>Nematoda</taxon>
        <taxon>Chromadorea</taxon>
        <taxon>Rhabditida</taxon>
        <taxon>Spirurina</taxon>
        <taxon>Oxyuridomorpha</taxon>
        <taxon>Oxyuroidea</taxon>
        <taxon>Oxyuridae</taxon>
        <taxon>Syphacia</taxon>
    </lineage>
</organism>
<sequence length="77" mass="8779">MNVRRFNLEIPQLTKYISEQKRLWMSSDADFEASSRRRRGKLKSLNEDLAASDVKQRKELSTPSVADDGSTATYLNG</sequence>
<evidence type="ECO:0000256" key="1">
    <source>
        <dbReference type="SAM" id="MobiDB-lite"/>
    </source>
</evidence>
<dbReference type="Proteomes" id="UP000046393">
    <property type="component" value="Unplaced"/>
</dbReference>
<reference evidence="3" key="1">
    <citation type="submission" date="2017-02" db="UniProtKB">
        <authorList>
            <consortium name="WormBaseParasite"/>
        </authorList>
    </citation>
    <scope>IDENTIFICATION</scope>
</reference>
<accession>A0A0N5A8X1</accession>
<evidence type="ECO:0000313" key="2">
    <source>
        <dbReference type="Proteomes" id="UP000046393"/>
    </source>
</evidence>
<dbReference type="AlphaFoldDB" id="A0A0N5A8X1"/>
<protein>
    <submittedName>
        <fullName evidence="3">Uncharacterized protein</fullName>
    </submittedName>
</protein>